<comment type="caution">
    <text evidence="1">The sequence shown here is derived from an EMBL/GenBank/DDBJ whole genome shotgun (WGS) entry which is preliminary data.</text>
</comment>
<evidence type="ECO:0000313" key="1">
    <source>
        <dbReference type="EMBL" id="KRQ97732.1"/>
    </source>
</evidence>
<keyword evidence="2" id="KW-1185">Reference proteome</keyword>
<protein>
    <submittedName>
        <fullName evidence="1">Uncharacterized protein</fullName>
    </submittedName>
</protein>
<name>A0A0R3KW87_9BRAD</name>
<dbReference type="EMBL" id="LLXX01000182">
    <property type="protein sequence ID" value="KRQ97732.1"/>
    <property type="molecule type" value="Genomic_DNA"/>
</dbReference>
<gene>
    <name evidence="1" type="ORF">CP49_17895</name>
</gene>
<dbReference type="AlphaFoldDB" id="A0A0R3KW87"/>
<evidence type="ECO:0000313" key="2">
    <source>
        <dbReference type="Proteomes" id="UP000051913"/>
    </source>
</evidence>
<dbReference type="Proteomes" id="UP000051913">
    <property type="component" value="Unassembled WGS sequence"/>
</dbReference>
<organism evidence="1 2">
    <name type="scientific">Bradyrhizobium valentinum</name>
    <dbReference type="NCBI Taxonomy" id="1518501"/>
    <lineage>
        <taxon>Bacteria</taxon>
        <taxon>Pseudomonadati</taxon>
        <taxon>Pseudomonadota</taxon>
        <taxon>Alphaproteobacteria</taxon>
        <taxon>Hyphomicrobiales</taxon>
        <taxon>Nitrobacteraceae</taxon>
        <taxon>Bradyrhizobium</taxon>
    </lineage>
</organism>
<accession>A0A0R3KW87</accession>
<proteinExistence type="predicted"/>
<reference evidence="1 2" key="1">
    <citation type="submission" date="2014-03" db="EMBL/GenBank/DDBJ databases">
        <title>Bradyrhizobium valentinum sp. nov., isolated from effective nodules of Lupinus mariae-josephae, a lupine endemic of basic-lime soils in Eastern Spain.</title>
        <authorList>
            <person name="Duran D."/>
            <person name="Rey L."/>
            <person name="Navarro A."/>
            <person name="Busquets A."/>
            <person name="Imperial J."/>
            <person name="Ruiz-Argueso T."/>
        </authorList>
    </citation>
    <scope>NUCLEOTIDE SEQUENCE [LARGE SCALE GENOMIC DNA]</scope>
    <source>
        <strain evidence="1 2">LmjM3</strain>
    </source>
</reference>
<sequence>MHFAKRTYANVQRSFQERFSVLWSSDAVQDNSEIVEAACHQRVELTERFLAYGQRAASQPFGFAVMLIVAEQHHKIVERDGDIKVVRT</sequence>